<keyword evidence="3" id="KW-1185">Reference proteome</keyword>
<dbReference type="AlphaFoldDB" id="I3CGQ9"/>
<dbReference type="Proteomes" id="UP000005744">
    <property type="component" value="Unassembled WGS sequence"/>
</dbReference>
<accession>I3CGQ9</accession>
<organism evidence="2 3">
    <name type="scientific">Beggiatoa alba B18LD</name>
    <dbReference type="NCBI Taxonomy" id="395493"/>
    <lineage>
        <taxon>Bacteria</taxon>
        <taxon>Pseudomonadati</taxon>
        <taxon>Pseudomonadota</taxon>
        <taxon>Gammaproteobacteria</taxon>
        <taxon>Thiotrichales</taxon>
        <taxon>Thiotrichaceae</taxon>
        <taxon>Beggiatoa</taxon>
    </lineage>
</organism>
<evidence type="ECO:0000313" key="2">
    <source>
        <dbReference type="EMBL" id="EIJ42802.1"/>
    </source>
</evidence>
<dbReference type="STRING" id="395493.BegalDRAFT_1930"/>
<name>I3CGQ9_9GAMM</name>
<dbReference type="HOGENOM" id="CLU_899142_0_0_6"/>
<reference evidence="2 3" key="1">
    <citation type="submission" date="2011-11" db="EMBL/GenBank/DDBJ databases">
        <title>Improved High-Quality Draft sequence of Beggiatoa alba B18lD.</title>
        <authorList>
            <consortium name="US DOE Joint Genome Institute"/>
            <person name="Lucas S."/>
            <person name="Han J."/>
            <person name="Lapidus A."/>
            <person name="Cheng J.-F."/>
            <person name="Goodwin L."/>
            <person name="Pitluck S."/>
            <person name="Peters L."/>
            <person name="Mikhailova N."/>
            <person name="Held B."/>
            <person name="Detter J.C."/>
            <person name="Han C."/>
            <person name="Tapia R."/>
            <person name="Land M."/>
            <person name="Hauser L."/>
            <person name="Kyrpides N."/>
            <person name="Ivanova N."/>
            <person name="Pagani I."/>
            <person name="Samuel K."/>
            <person name="Teske A."/>
            <person name="Mueller J."/>
            <person name="Woyke T."/>
        </authorList>
    </citation>
    <scope>NUCLEOTIDE SEQUENCE [LARGE SCALE GENOMIC DNA]</scope>
    <source>
        <strain evidence="2 3">B18LD</strain>
    </source>
</reference>
<dbReference type="EMBL" id="JH600070">
    <property type="protein sequence ID" value="EIJ42802.1"/>
    <property type="molecule type" value="Genomic_DNA"/>
</dbReference>
<feature type="chain" id="PRO_5003669218" evidence="1">
    <location>
        <begin position="19"/>
        <end position="309"/>
    </location>
</feature>
<protein>
    <submittedName>
        <fullName evidence="2">Uncharacterized protein</fullName>
    </submittedName>
</protein>
<keyword evidence="1" id="KW-0732">Signal</keyword>
<sequence>MYQKIAFLLFCLPWFAQAETTQYQVDKKVDGLIYLNAKQETQIKTNAFSFTLPQGWSTEVARYNLAEYIDIYNNTNLEDHPRVVLIETPDPKKTLKEREESCRTEFTRNNTLTADKVEYEKFANGQEWLVCEYHAFDRRIVLADTIIDKVQYSIALNIALTEWEGLKTQVLNLMHTTTVHNTPTEEKTLTTLAGKPIIGAWQIQHNTNPVCSETVVFSADRTFTSTSTSGQIMSGKYRYIESVGGKNRIKIVGFISGDNGLPDCFGTINQVKGKDLAISLALNPDYKSFVLTDGIEGNAKDLKYTQLGQ</sequence>
<proteinExistence type="predicted"/>
<evidence type="ECO:0000313" key="3">
    <source>
        <dbReference type="Proteomes" id="UP000005744"/>
    </source>
</evidence>
<gene>
    <name evidence="2" type="ORF">BegalDRAFT_1930</name>
</gene>
<evidence type="ECO:0000256" key="1">
    <source>
        <dbReference type="SAM" id="SignalP"/>
    </source>
</evidence>
<feature type="signal peptide" evidence="1">
    <location>
        <begin position="1"/>
        <end position="18"/>
    </location>
</feature>
<dbReference type="RefSeq" id="WP_002686056.1">
    <property type="nucleotide sequence ID" value="NZ_JH600070.1"/>
</dbReference>